<dbReference type="KEGG" id="fmr:Fuma_03311"/>
<dbReference type="PROSITE" id="PS50975">
    <property type="entry name" value="ATP_GRASP"/>
    <property type="match status" value="1"/>
</dbReference>
<evidence type="ECO:0000256" key="4">
    <source>
        <dbReference type="HAMAP-Rule" id="MF_00047"/>
    </source>
</evidence>
<organism evidence="9 10">
    <name type="scientific">Fuerstiella marisgermanici</name>
    <dbReference type="NCBI Taxonomy" id="1891926"/>
    <lineage>
        <taxon>Bacteria</taxon>
        <taxon>Pseudomonadati</taxon>
        <taxon>Planctomycetota</taxon>
        <taxon>Planctomycetia</taxon>
        <taxon>Planctomycetales</taxon>
        <taxon>Planctomycetaceae</taxon>
        <taxon>Fuerstiella</taxon>
    </lineage>
</organism>
<dbReference type="GO" id="GO:0005524">
    <property type="term" value="F:ATP binding"/>
    <property type="evidence" value="ECO:0007669"/>
    <property type="project" value="UniProtKB-UniRule"/>
</dbReference>
<feature type="active site" evidence="5">
    <location>
        <position position="13"/>
    </location>
</feature>
<dbReference type="Proteomes" id="UP000187735">
    <property type="component" value="Chromosome"/>
</dbReference>
<dbReference type="PANTHER" id="PTHR23132:SF23">
    <property type="entry name" value="D-ALANINE--D-ALANINE LIGASE B"/>
    <property type="match status" value="1"/>
</dbReference>
<dbReference type="Gene3D" id="3.40.50.20">
    <property type="match status" value="1"/>
</dbReference>
<dbReference type="PANTHER" id="PTHR23132">
    <property type="entry name" value="D-ALANINE--D-ALANINE LIGASE"/>
    <property type="match status" value="1"/>
</dbReference>
<protein>
    <recommendedName>
        <fullName evidence="4">D-alanine--D-alanine ligase</fullName>
        <ecNumber evidence="4">6.3.2.4</ecNumber>
    </recommendedName>
    <alternativeName>
        <fullName evidence="4">D-Ala-D-Ala ligase</fullName>
    </alternativeName>
    <alternativeName>
        <fullName evidence="4">D-alanylalanine synthetase</fullName>
    </alternativeName>
</protein>
<dbReference type="GO" id="GO:0071555">
    <property type="term" value="P:cell wall organization"/>
    <property type="evidence" value="ECO:0007669"/>
    <property type="project" value="UniProtKB-KW"/>
</dbReference>
<feature type="binding site" evidence="6">
    <location>
        <position position="260"/>
    </location>
    <ligand>
        <name>Mg(2+)</name>
        <dbReference type="ChEBI" id="CHEBI:18420"/>
        <label>1</label>
    </ligand>
</feature>
<sequence length="299" mass="32172">MKILVLAGGTSAEREVSLDSGACVTAALQQRGHNVEQLDPRDVDIADLSGDWDIVFPLVHGTGGEDGVLQNDLNKSGLPYIGSSPEASALTFDKIRTNELLRQHGLAVPESVVVRSDQSLDEIRELIRPLGEHFVTKPPRQGSSVGITIADSIEQLQTALSLAFQYDSECLVERFIPGREVTVALVDGQPLPAIRIVPAVAWYDYESKYADDRTQYLFEDEATSHSLGELAKQACALCGVTGIARIDLRVDENESPWLLEVNTIPGMTSHSLVPKAAAKAGLSLGELCEAVIRAKTGSA</sequence>
<feature type="binding site" evidence="6">
    <location>
        <position position="260"/>
    </location>
    <ligand>
        <name>Mg(2+)</name>
        <dbReference type="ChEBI" id="CHEBI:18420"/>
        <label>2</label>
    </ligand>
</feature>
<keyword evidence="4" id="KW-0963">Cytoplasm</keyword>
<feature type="binding site" evidence="6">
    <location>
        <position position="262"/>
    </location>
    <ligand>
        <name>Mg(2+)</name>
        <dbReference type="ChEBI" id="CHEBI:18420"/>
        <label>2</label>
    </ligand>
</feature>
<evidence type="ECO:0000256" key="5">
    <source>
        <dbReference type="PIRSR" id="PIRSR039102-1"/>
    </source>
</evidence>
<keyword evidence="6" id="KW-0479">Metal-binding</keyword>
<dbReference type="UniPathway" id="UPA00219"/>
<dbReference type="InterPro" id="IPR011761">
    <property type="entry name" value="ATP-grasp"/>
</dbReference>
<keyword evidence="4" id="KW-0133">Cell shape</keyword>
<dbReference type="AlphaFoldDB" id="A0A1P8WI34"/>
<dbReference type="OrthoDB" id="9813261at2"/>
<dbReference type="Gene3D" id="3.30.1490.20">
    <property type="entry name" value="ATP-grasp fold, A domain"/>
    <property type="match status" value="1"/>
</dbReference>
<dbReference type="InterPro" id="IPR011095">
    <property type="entry name" value="Dala_Dala_lig_C"/>
</dbReference>
<feature type="domain" description="ATP-grasp" evidence="8">
    <location>
        <begin position="98"/>
        <end position="293"/>
    </location>
</feature>
<keyword evidence="2 4" id="KW-0436">Ligase</keyword>
<dbReference type="GO" id="GO:0005737">
    <property type="term" value="C:cytoplasm"/>
    <property type="evidence" value="ECO:0007669"/>
    <property type="project" value="UniProtKB-SubCell"/>
</dbReference>
<evidence type="ECO:0000256" key="7">
    <source>
        <dbReference type="PROSITE-ProRule" id="PRU00409"/>
    </source>
</evidence>
<evidence type="ECO:0000259" key="8">
    <source>
        <dbReference type="PROSITE" id="PS50975"/>
    </source>
</evidence>
<dbReference type="SUPFAM" id="SSF52440">
    <property type="entry name" value="PreATP-grasp domain"/>
    <property type="match status" value="1"/>
</dbReference>
<keyword evidence="6" id="KW-0460">Magnesium</keyword>
<dbReference type="GO" id="GO:0046872">
    <property type="term" value="F:metal ion binding"/>
    <property type="evidence" value="ECO:0007669"/>
    <property type="project" value="UniProtKB-KW"/>
</dbReference>
<dbReference type="InterPro" id="IPR016185">
    <property type="entry name" value="PreATP-grasp_dom_sf"/>
</dbReference>
<comment type="catalytic activity">
    <reaction evidence="4">
        <text>2 D-alanine + ATP = D-alanyl-D-alanine + ADP + phosphate + H(+)</text>
        <dbReference type="Rhea" id="RHEA:11224"/>
        <dbReference type="ChEBI" id="CHEBI:15378"/>
        <dbReference type="ChEBI" id="CHEBI:30616"/>
        <dbReference type="ChEBI" id="CHEBI:43474"/>
        <dbReference type="ChEBI" id="CHEBI:57416"/>
        <dbReference type="ChEBI" id="CHEBI:57822"/>
        <dbReference type="ChEBI" id="CHEBI:456216"/>
        <dbReference type="EC" id="6.3.2.4"/>
    </reaction>
</comment>
<comment type="similarity">
    <text evidence="1 4">Belongs to the D-alanine--D-alanine ligase family.</text>
</comment>
<dbReference type="STRING" id="1891926.Fuma_03311"/>
<evidence type="ECO:0000256" key="1">
    <source>
        <dbReference type="ARBA" id="ARBA00010871"/>
    </source>
</evidence>
<dbReference type="Pfam" id="PF07478">
    <property type="entry name" value="Dala_Dala_lig_C"/>
    <property type="match status" value="1"/>
</dbReference>
<dbReference type="PIRSF" id="PIRSF039102">
    <property type="entry name" value="Ddl/VanB"/>
    <property type="match status" value="1"/>
</dbReference>
<comment type="pathway">
    <text evidence="4">Cell wall biogenesis; peptidoglycan biosynthesis.</text>
</comment>
<feature type="active site" evidence="5">
    <location>
        <position position="271"/>
    </location>
</feature>
<comment type="cofactor">
    <cofactor evidence="6">
        <name>Mg(2+)</name>
        <dbReference type="ChEBI" id="CHEBI:18420"/>
    </cofactor>
    <cofactor evidence="6">
        <name>Mn(2+)</name>
        <dbReference type="ChEBI" id="CHEBI:29035"/>
    </cofactor>
    <text evidence="6">Binds 2 magnesium or manganese ions per subunit.</text>
</comment>
<dbReference type="GO" id="GO:0009252">
    <property type="term" value="P:peptidoglycan biosynthetic process"/>
    <property type="evidence" value="ECO:0007669"/>
    <property type="project" value="UniProtKB-UniRule"/>
</dbReference>
<proteinExistence type="inferred from homology"/>
<accession>A0A1P8WI34</accession>
<dbReference type="EC" id="6.3.2.4" evidence="4"/>
<comment type="subcellular location">
    <subcellularLocation>
        <location evidence="4">Cytoplasm</location>
    </subcellularLocation>
</comment>
<dbReference type="HAMAP" id="MF_00047">
    <property type="entry name" value="Dala_Dala_lig"/>
    <property type="match status" value="1"/>
</dbReference>
<keyword evidence="10" id="KW-1185">Reference proteome</keyword>
<keyword evidence="3 4" id="KW-0961">Cell wall biogenesis/degradation</keyword>
<name>A0A1P8WI34_9PLAN</name>
<keyword evidence="6" id="KW-0464">Manganese</keyword>
<feature type="active site" evidence="5">
    <location>
        <position position="143"/>
    </location>
</feature>
<dbReference type="InterPro" id="IPR005905">
    <property type="entry name" value="D_ala_D_ala"/>
</dbReference>
<keyword evidence="4" id="KW-0573">Peptidoglycan synthesis</keyword>
<reference evidence="9 10" key="1">
    <citation type="journal article" date="2016" name="Front. Microbiol.">
        <title>Fuerstia marisgermanicae gen. nov., sp. nov., an Unusual Member of the Phylum Planctomycetes from the German Wadden Sea.</title>
        <authorList>
            <person name="Kohn T."/>
            <person name="Heuer A."/>
            <person name="Jogler M."/>
            <person name="Vollmers J."/>
            <person name="Boedeker C."/>
            <person name="Bunk B."/>
            <person name="Rast P."/>
            <person name="Borchert D."/>
            <person name="Glockner I."/>
            <person name="Freese H.M."/>
            <person name="Klenk H.P."/>
            <person name="Overmann J."/>
            <person name="Kaster A.K."/>
            <person name="Rohde M."/>
            <person name="Wiegand S."/>
            <person name="Jogler C."/>
        </authorList>
    </citation>
    <scope>NUCLEOTIDE SEQUENCE [LARGE SCALE GENOMIC DNA]</scope>
    <source>
        <strain evidence="9 10">NH11</strain>
    </source>
</reference>
<feature type="binding site" evidence="6">
    <location>
        <position position="247"/>
    </location>
    <ligand>
        <name>Mg(2+)</name>
        <dbReference type="ChEBI" id="CHEBI:18420"/>
        <label>1</label>
    </ligand>
</feature>
<keyword evidence="7" id="KW-0547">Nucleotide-binding</keyword>
<dbReference type="Gene3D" id="3.30.470.20">
    <property type="entry name" value="ATP-grasp fold, B domain"/>
    <property type="match status" value="1"/>
</dbReference>
<keyword evidence="7" id="KW-0067">ATP-binding</keyword>
<dbReference type="NCBIfam" id="TIGR01205">
    <property type="entry name" value="D_ala_D_alaTIGR"/>
    <property type="match status" value="1"/>
</dbReference>
<evidence type="ECO:0000313" key="9">
    <source>
        <dbReference type="EMBL" id="APZ93693.1"/>
    </source>
</evidence>
<dbReference type="GO" id="GO:0008360">
    <property type="term" value="P:regulation of cell shape"/>
    <property type="evidence" value="ECO:0007669"/>
    <property type="project" value="UniProtKB-KW"/>
</dbReference>
<dbReference type="NCBIfam" id="NF002378">
    <property type="entry name" value="PRK01372.1"/>
    <property type="match status" value="1"/>
</dbReference>
<dbReference type="InterPro" id="IPR013815">
    <property type="entry name" value="ATP_grasp_subdomain_1"/>
</dbReference>
<dbReference type="GO" id="GO:0008716">
    <property type="term" value="F:D-alanine-D-alanine ligase activity"/>
    <property type="evidence" value="ECO:0007669"/>
    <property type="project" value="UniProtKB-UniRule"/>
</dbReference>
<dbReference type="EMBL" id="CP017641">
    <property type="protein sequence ID" value="APZ93693.1"/>
    <property type="molecule type" value="Genomic_DNA"/>
</dbReference>
<comment type="function">
    <text evidence="4">Cell wall formation.</text>
</comment>
<evidence type="ECO:0000313" key="10">
    <source>
        <dbReference type="Proteomes" id="UP000187735"/>
    </source>
</evidence>
<evidence type="ECO:0000256" key="3">
    <source>
        <dbReference type="ARBA" id="ARBA00023316"/>
    </source>
</evidence>
<dbReference type="SUPFAM" id="SSF56059">
    <property type="entry name" value="Glutathione synthetase ATP-binding domain-like"/>
    <property type="match status" value="1"/>
</dbReference>
<evidence type="ECO:0000256" key="2">
    <source>
        <dbReference type="ARBA" id="ARBA00022598"/>
    </source>
</evidence>
<gene>
    <name evidence="9" type="primary">ddlB_2</name>
    <name evidence="4" type="synonym">ddl</name>
    <name evidence="9" type="ORF">Fuma_03311</name>
</gene>
<evidence type="ECO:0000256" key="6">
    <source>
        <dbReference type="PIRSR" id="PIRSR039102-3"/>
    </source>
</evidence>